<sequence>MKATYSGSKNQHVKKHQRSLGVISTQDYAQKPPDIEFSEIIAKSPLARRVVRRIDMMVIPFICITYLVTYVDKAMLGYSAVFGLKDSLDLHGSEYSWLGEPYYSKKDLLTDSDWP</sequence>
<dbReference type="PANTHER" id="PTHR43791:SF97">
    <property type="entry name" value="ALLANTOATE TRANSPORTER, PUTATIVE (AFU_ORTHOLOGUE AFUA_1G14700)-RELATED"/>
    <property type="match status" value="1"/>
</dbReference>
<keyword evidence="4 6" id="KW-1133">Transmembrane helix</keyword>
<evidence type="ECO:0000256" key="2">
    <source>
        <dbReference type="ARBA" id="ARBA00022448"/>
    </source>
</evidence>
<dbReference type="EMBL" id="JAQJAC010000004">
    <property type="protein sequence ID" value="KAJ5585856.1"/>
    <property type="molecule type" value="Genomic_DNA"/>
</dbReference>
<evidence type="ECO:0000256" key="4">
    <source>
        <dbReference type="ARBA" id="ARBA00022989"/>
    </source>
</evidence>
<keyword evidence="8" id="KW-1185">Reference proteome</keyword>
<evidence type="ECO:0000256" key="3">
    <source>
        <dbReference type="ARBA" id="ARBA00022692"/>
    </source>
</evidence>
<feature type="transmembrane region" description="Helical" evidence="6">
    <location>
        <begin position="54"/>
        <end position="71"/>
    </location>
</feature>
<gene>
    <name evidence="7" type="ORF">N7450_005643</name>
</gene>
<evidence type="ECO:0000256" key="5">
    <source>
        <dbReference type="ARBA" id="ARBA00023136"/>
    </source>
</evidence>
<name>A0AAD6DKC1_9EURO</name>
<dbReference type="AlphaFoldDB" id="A0AAD6DKC1"/>
<evidence type="ECO:0000313" key="7">
    <source>
        <dbReference type="EMBL" id="KAJ5585856.1"/>
    </source>
</evidence>
<dbReference type="Proteomes" id="UP001216150">
    <property type="component" value="Unassembled WGS sequence"/>
</dbReference>
<keyword evidence="2" id="KW-0813">Transport</keyword>
<evidence type="ECO:0000313" key="8">
    <source>
        <dbReference type="Proteomes" id="UP001216150"/>
    </source>
</evidence>
<protein>
    <submittedName>
        <fullName evidence="7">MFS general substrate transporter</fullName>
    </submittedName>
</protein>
<proteinExistence type="predicted"/>
<evidence type="ECO:0000256" key="1">
    <source>
        <dbReference type="ARBA" id="ARBA00004141"/>
    </source>
</evidence>
<keyword evidence="5 6" id="KW-0472">Membrane</keyword>
<organism evidence="7 8">
    <name type="scientific">Penicillium hetheringtonii</name>
    <dbReference type="NCBI Taxonomy" id="911720"/>
    <lineage>
        <taxon>Eukaryota</taxon>
        <taxon>Fungi</taxon>
        <taxon>Dikarya</taxon>
        <taxon>Ascomycota</taxon>
        <taxon>Pezizomycotina</taxon>
        <taxon>Eurotiomycetes</taxon>
        <taxon>Eurotiomycetidae</taxon>
        <taxon>Eurotiales</taxon>
        <taxon>Aspergillaceae</taxon>
        <taxon>Penicillium</taxon>
    </lineage>
</organism>
<comment type="subcellular location">
    <subcellularLocation>
        <location evidence="1">Membrane</location>
        <topology evidence="1">Multi-pass membrane protein</topology>
    </subcellularLocation>
</comment>
<keyword evidence="3 6" id="KW-0812">Transmembrane</keyword>
<comment type="caution">
    <text evidence="7">The sequence shown here is derived from an EMBL/GenBank/DDBJ whole genome shotgun (WGS) entry which is preliminary data.</text>
</comment>
<dbReference type="GO" id="GO:0016020">
    <property type="term" value="C:membrane"/>
    <property type="evidence" value="ECO:0007669"/>
    <property type="project" value="UniProtKB-SubCell"/>
</dbReference>
<accession>A0AAD6DKC1</accession>
<dbReference type="PANTHER" id="PTHR43791">
    <property type="entry name" value="PERMEASE-RELATED"/>
    <property type="match status" value="1"/>
</dbReference>
<evidence type="ECO:0000256" key="6">
    <source>
        <dbReference type="SAM" id="Phobius"/>
    </source>
</evidence>
<dbReference type="GO" id="GO:0022857">
    <property type="term" value="F:transmembrane transporter activity"/>
    <property type="evidence" value="ECO:0007669"/>
    <property type="project" value="TreeGrafter"/>
</dbReference>
<reference evidence="7 8" key="1">
    <citation type="journal article" date="2023" name="IMA Fungus">
        <title>Comparative genomic study of the Penicillium genus elucidates a diverse pangenome and 15 lateral gene transfer events.</title>
        <authorList>
            <person name="Petersen C."/>
            <person name="Sorensen T."/>
            <person name="Nielsen M.R."/>
            <person name="Sondergaard T.E."/>
            <person name="Sorensen J.L."/>
            <person name="Fitzpatrick D.A."/>
            <person name="Frisvad J.C."/>
            <person name="Nielsen K.L."/>
        </authorList>
    </citation>
    <scope>NUCLEOTIDE SEQUENCE [LARGE SCALE GENOMIC DNA]</scope>
    <source>
        <strain evidence="7 8">IBT 29057</strain>
    </source>
</reference>